<comment type="caution">
    <text evidence="2">The sequence shown here is derived from an EMBL/GenBank/DDBJ whole genome shotgun (WGS) entry which is preliminary data.</text>
</comment>
<gene>
    <name evidence="2" type="ORF">GETHED_10540</name>
</gene>
<evidence type="ECO:0000313" key="2">
    <source>
        <dbReference type="EMBL" id="GLH66690.1"/>
    </source>
</evidence>
<dbReference type="Proteomes" id="UP001165044">
    <property type="component" value="Unassembled WGS sequence"/>
</dbReference>
<sequence length="75" mass="7802">MTPPAAPSRKRTPGPKPGKAAVGTIRVAKVIAPMTAAKPDKKALLDPEEDLAPGVPCEGRCGHCHHHPCRLHGGI</sequence>
<protein>
    <submittedName>
        <fullName evidence="2">Uncharacterized protein</fullName>
    </submittedName>
</protein>
<evidence type="ECO:0000313" key="3">
    <source>
        <dbReference type="Proteomes" id="UP001165044"/>
    </source>
</evidence>
<evidence type="ECO:0000256" key="1">
    <source>
        <dbReference type="SAM" id="MobiDB-lite"/>
    </source>
</evidence>
<dbReference type="EMBL" id="BSDC01000001">
    <property type="protein sequence ID" value="GLH66690.1"/>
    <property type="molecule type" value="Genomic_DNA"/>
</dbReference>
<dbReference type="RefSeq" id="WP_285607196.1">
    <property type="nucleotide sequence ID" value="NZ_BSDC01000001.1"/>
</dbReference>
<name>A0ABQ5PX35_9BACT</name>
<reference evidence="2" key="1">
    <citation type="journal article" date="2023" name="Antonie Van Leeuwenhoek">
        <title>Mesoterricola silvestris gen. nov., sp. nov., Mesoterricola sediminis sp. nov., Geothrix oryzae sp. nov., Geothrix edaphica sp. nov., Geothrix rubra sp. nov., and Geothrix limicola sp. nov., six novel members of Acidobacteriota isolated from soils.</title>
        <authorList>
            <person name="Itoh H."/>
            <person name="Sugisawa Y."/>
            <person name="Mise K."/>
            <person name="Xu Z."/>
            <person name="Kuniyasu M."/>
            <person name="Ushijima N."/>
            <person name="Kawano K."/>
            <person name="Kobayashi E."/>
            <person name="Shiratori Y."/>
            <person name="Masuda Y."/>
            <person name="Senoo K."/>
        </authorList>
    </citation>
    <scope>NUCLEOTIDE SEQUENCE</scope>
    <source>
        <strain evidence="2">Red802</strain>
    </source>
</reference>
<keyword evidence="3" id="KW-1185">Reference proteome</keyword>
<feature type="region of interest" description="Disordered" evidence="1">
    <location>
        <begin position="1"/>
        <end position="21"/>
    </location>
</feature>
<accession>A0ABQ5PX35</accession>
<organism evidence="2 3">
    <name type="scientific">Geothrix edaphica</name>
    <dbReference type="NCBI Taxonomy" id="2927976"/>
    <lineage>
        <taxon>Bacteria</taxon>
        <taxon>Pseudomonadati</taxon>
        <taxon>Acidobacteriota</taxon>
        <taxon>Holophagae</taxon>
        <taxon>Holophagales</taxon>
        <taxon>Holophagaceae</taxon>
        <taxon>Geothrix</taxon>
    </lineage>
</organism>
<proteinExistence type="predicted"/>